<evidence type="ECO:0000256" key="1">
    <source>
        <dbReference type="SAM" id="MobiDB-lite"/>
    </source>
</evidence>
<dbReference type="AlphaFoldDB" id="A0A917AL77"/>
<name>A0A917AL77_9BACI</name>
<feature type="compositionally biased region" description="Polar residues" evidence="1">
    <location>
        <begin position="7"/>
        <end position="27"/>
    </location>
</feature>
<keyword evidence="3" id="KW-1185">Reference proteome</keyword>
<proteinExistence type="predicted"/>
<feature type="region of interest" description="Disordered" evidence="1">
    <location>
        <begin position="1"/>
        <end position="33"/>
    </location>
</feature>
<gene>
    <name evidence="2" type="ORF">GCM10007140_03730</name>
</gene>
<evidence type="ECO:0000313" key="3">
    <source>
        <dbReference type="Proteomes" id="UP000605259"/>
    </source>
</evidence>
<evidence type="ECO:0008006" key="4">
    <source>
        <dbReference type="Google" id="ProtNLM"/>
    </source>
</evidence>
<dbReference type="Proteomes" id="UP000605259">
    <property type="component" value="Unassembled WGS sequence"/>
</dbReference>
<comment type="caution">
    <text evidence="2">The sequence shown here is derived from an EMBL/GenBank/DDBJ whole genome shotgun (WGS) entry which is preliminary data.</text>
</comment>
<dbReference type="Pfam" id="PF14179">
    <property type="entry name" value="YppG"/>
    <property type="match status" value="1"/>
</dbReference>
<reference evidence="2" key="1">
    <citation type="journal article" date="2014" name="Int. J. Syst. Evol. Microbiol.">
        <title>Complete genome sequence of Corynebacterium casei LMG S-19264T (=DSM 44701T), isolated from a smear-ripened cheese.</title>
        <authorList>
            <consortium name="US DOE Joint Genome Institute (JGI-PGF)"/>
            <person name="Walter F."/>
            <person name="Albersmeier A."/>
            <person name="Kalinowski J."/>
            <person name="Ruckert C."/>
        </authorList>
    </citation>
    <scope>NUCLEOTIDE SEQUENCE</scope>
    <source>
        <strain evidence="2">CGMCC 1.12698</strain>
    </source>
</reference>
<dbReference type="EMBL" id="BMFK01000001">
    <property type="protein sequence ID" value="GGE56665.1"/>
    <property type="molecule type" value="Genomic_DNA"/>
</dbReference>
<reference evidence="2" key="2">
    <citation type="submission" date="2020-09" db="EMBL/GenBank/DDBJ databases">
        <authorList>
            <person name="Sun Q."/>
            <person name="Zhou Y."/>
        </authorList>
    </citation>
    <scope>NUCLEOTIDE SEQUENCE</scope>
    <source>
        <strain evidence="2">CGMCC 1.12698</strain>
    </source>
</reference>
<dbReference type="InterPro" id="IPR025555">
    <property type="entry name" value="YppG"/>
</dbReference>
<evidence type="ECO:0000313" key="2">
    <source>
        <dbReference type="EMBL" id="GGE56665.1"/>
    </source>
</evidence>
<sequence>MMPSNHPYDTQPQGHASMPSAYQQPEVQPSPYQQQAYAQEGHGMMHDQQSNGKNPFHVYMPQEQSVPFFPPDGPNFQALGGMGPQFPYPVQPNQNGKKEPSQFQNMLAQFKASDGNYDINKMMNTAGTVMNTMNQLSGMVKQVGAFFSVK</sequence>
<accession>A0A917AL77</accession>
<organism evidence="2 3">
    <name type="scientific">Priestia taiwanensis</name>
    <dbReference type="NCBI Taxonomy" id="1347902"/>
    <lineage>
        <taxon>Bacteria</taxon>
        <taxon>Bacillati</taxon>
        <taxon>Bacillota</taxon>
        <taxon>Bacilli</taxon>
        <taxon>Bacillales</taxon>
        <taxon>Bacillaceae</taxon>
        <taxon>Priestia</taxon>
    </lineage>
</organism>
<feature type="compositionally biased region" description="Polar residues" evidence="1">
    <location>
        <begin position="91"/>
        <end position="100"/>
    </location>
</feature>
<feature type="region of interest" description="Disordered" evidence="1">
    <location>
        <begin position="63"/>
        <end position="100"/>
    </location>
</feature>
<protein>
    <recommendedName>
        <fullName evidence="4">Spore coat protein</fullName>
    </recommendedName>
</protein>